<gene>
    <name evidence="3" type="ORF">AWC38_SpisGene10617</name>
</gene>
<dbReference type="Proteomes" id="UP000225706">
    <property type="component" value="Unassembled WGS sequence"/>
</dbReference>
<feature type="compositionally biased region" description="Low complexity" evidence="1">
    <location>
        <begin position="1"/>
        <end position="18"/>
    </location>
</feature>
<sequence>MSSDSESIESSDSIESMDCGISDSSEEEWGVITGVIAPYQDEPLADENDEETGVSSEQTDVDGLTPSTLEARYERTVDVDSWCRCKQCNTGTLVGSLEFRCCREVTNSSAKMVFDGSIERIKCITQHEDYDAIRNRAVLLQVAPLLRNQDGGTYRRRGDRKENKEDDSRRHKVCFASKRKIQSIRNLATAKEERTQVKENLPEEEKDCEPPRKIKTRSQQKSSSPSADSLHGVAVSYDMGWQKRGRGHNSATGHGAAMGLATGKVVSYSTRCKMCRVCSHDKLTGKEKKHDCRKNHNGSSKSMERDVACELWRKAPQSGVKFSIYVGDDDSTTLADIKNKVPYGVEKWSDAVHAKRSLNTRLYNLSERFRFVCLFCL</sequence>
<feature type="compositionally biased region" description="Low complexity" evidence="1">
    <location>
        <begin position="219"/>
        <end position="229"/>
    </location>
</feature>
<feature type="compositionally biased region" description="Acidic residues" evidence="1">
    <location>
        <begin position="43"/>
        <end position="52"/>
    </location>
</feature>
<evidence type="ECO:0000313" key="3">
    <source>
        <dbReference type="EMBL" id="PFX24764.1"/>
    </source>
</evidence>
<feature type="compositionally biased region" description="Basic and acidic residues" evidence="1">
    <location>
        <begin position="190"/>
        <end position="212"/>
    </location>
</feature>
<reference evidence="4" key="1">
    <citation type="journal article" date="2017" name="bioRxiv">
        <title>Comparative analysis of the genomes of Stylophora pistillata and Acropora digitifera provides evidence for extensive differences between species of corals.</title>
        <authorList>
            <person name="Voolstra C.R."/>
            <person name="Li Y."/>
            <person name="Liew Y.J."/>
            <person name="Baumgarten S."/>
            <person name="Zoccola D."/>
            <person name="Flot J.-F."/>
            <person name="Tambutte S."/>
            <person name="Allemand D."/>
            <person name="Aranda M."/>
        </authorList>
    </citation>
    <scope>NUCLEOTIDE SEQUENCE [LARGE SCALE GENOMIC DNA]</scope>
</reference>
<feature type="region of interest" description="Disordered" evidence="1">
    <location>
        <begin position="188"/>
        <end position="231"/>
    </location>
</feature>
<feature type="domain" description="Mutator-like transposase" evidence="2">
    <location>
        <begin position="213"/>
        <end position="365"/>
    </location>
</feature>
<feature type="compositionally biased region" description="Basic and acidic residues" evidence="1">
    <location>
        <begin position="159"/>
        <end position="169"/>
    </location>
</feature>
<comment type="caution">
    <text evidence="3">The sequence shown here is derived from an EMBL/GenBank/DDBJ whole genome shotgun (WGS) entry which is preliminary data.</text>
</comment>
<organism evidence="3 4">
    <name type="scientific">Stylophora pistillata</name>
    <name type="common">Smooth cauliflower coral</name>
    <dbReference type="NCBI Taxonomy" id="50429"/>
    <lineage>
        <taxon>Eukaryota</taxon>
        <taxon>Metazoa</taxon>
        <taxon>Cnidaria</taxon>
        <taxon>Anthozoa</taxon>
        <taxon>Hexacorallia</taxon>
        <taxon>Scleractinia</taxon>
        <taxon>Astrocoeniina</taxon>
        <taxon>Pocilloporidae</taxon>
        <taxon>Stylophora</taxon>
    </lineage>
</organism>
<dbReference type="OrthoDB" id="5986816at2759"/>
<evidence type="ECO:0000259" key="2">
    <source>
        <dbReference type="Pfam" id="PF20700"/>
    </source>
</evidence>
<evidence type="ECO:0000256" key="1">
    <source>
        <dbReference type="SAM" id="MobiDB-lite"/>
    </source>
</evidence>
<feature type="region of interest" description="Disordered" evidence="1">
    <location>
        <begin position="1"/>
        <end position="24"/>
    </location>
</feature>
<protein>
    <recommendedName>
        <fullName evidence="2">Mutator-like transposase domain-containing protein</fullName>
    </recommendedName>
</protein>
<evidence type="ECO:0000313" key="4">
    <source>
        <dbReference type="Proteomes" id="UP000225706"/>
    </source>
</evidence>
<proteinExistence type="predicted"/>
<accession>A0A2B4S243</accession>
<feature type="region of interest" description="Disordered" evidence="1">
    <location>
        <begin position="38"/>
        <end position="65"/>
    </location>
</feature>
<dbReference type="AlphaFoldDB" id="A0A2B4S243"/>
<dbReference type="Pfam" id="PF20700">
    <property type="entry name" value="Mutator"/>
    <property type="match status" value="1"/>
</dbReference>
<feature type="region of interest" description="Disordered" evidence="1">
    <location>
        <begin position="150"/>
        <end position="172"/>
    </location>
</feature>
<name>A0A2B4S243_STYPI</name>
<dbReference type="EMBL" id="LSMT01000167">
    <property type="protein sequence ID" value="PFX24764.1"/>
    <property type="molecule type" value="Genomic_DNA"/>
</dbReference>
<dbReference type="InterPro" id="IPR049012">
    <property type="entry name" value="Mutator_transp_dom"/>
</dbReference>
<keyword evidence="4" id="KW-1185">Reference proteome</keyword>